<keyword evidence="2" id="KW-0732">Signal</keyword>
<reference evidence="4" key="1">
    <citation type="journal article" date="2024" name="Antonie Van Leeuwenhoek">
        <title>Bradyrhizobium ontarionense sp. nov., a novel bacterial symbiont isolated from Aeschynomene indica (Indian jointvetch), harbours photosynthesis, nitrogen fixation and nitrous oxide (N2O) reductase genes.</title>
        <authorList>
            <person name="Bromfield E.S.P."/>
            <person name="Cloutier S."/>
        </authorList>
    </citation>
    <scope>NUCLEOTIDE SEQUENCE</scope>
    <source>
        <strain evidence="4">A19</strain>
    </source>
</reference>
<dbReference type="PANTHER" id="PTHR22946:SF9">
    <property type="entry name" value="POLYKETIDE TRANSFERASE AF380"/>
    <property type="match status" value="1"/>
</dbReference>
<dbReference type="InterPro" id="IPR050261">
    <property type="entry name" value="FrsA_esterase"/>
</dbReference>
<dbReference type="InterPro" id="IPR029058">
    <property type="entry name" value="AB_hydrolase_fold"/>
</dbReference>
<feature type="chain" id="PRO_5045935634" evidence="2">
    <location>
        <begin position="24"/>
        <end position="302"/>
    </location>
</feature>
<dbReference type="PANTHER" id="PTHR22946">
    <property type="entry name" value="DIENELACTONE HYDROLASE DOMAIN-CONTAINING PROTEIN-RELATED"/>
    <property type="match status" value="1"/>
</dbReference>
<keyword evidence="1 4" id="KW-0378">Hydrolase</keyword>
<evidence type="ECO:0000256" key="1">
    <source>
        <dbReference type="ARBA" id="ARBA00022801"/>
    </source>
</evidence>
<evidence type="ECO:0000313" key="4">
    <source>
        <dbReference type="EMBL" id="UFZ02041.1"/>
    </source>
</evidence>
<evidence type="ECO:0000259" key="3">
    <source>
        <dbReference type="Pfam" id="PF12146"/>
    </source>
</evidence>
<dbReference type="EMBL" id="CP088156">
    <property type="protein sequence ID" value="UFZ02041.1"/>
    <property type="molecule type" value="Genomic_DNA"/>
</dbReference>
<organism evidence="4 5">
    <name type="scientific">Bradyrhizobium ontarionense</name>
    <dbReference type="NCBI Taxonomy" id="2898149"/>
    <lineage>
        <taxon>Bacteria</taxon>
        <taxon>Pseudomonadati</taxon>
        <taxon>Pseudomonadota</taxon>
        <taxon>Alphaproteobacteria</taxon>
        <taxon>Hyphomicrobiales</taxon>
        <taxon>Nitrobacteraceae</taxon>
        <taxon>Bradyrhizobium</taxon>
    </lineage>
</organism>
<evidence type="ECO:0000313" key="5">
    <source>
        <dbReference type="Proteomes" id="UP001431010"/>
    </source>
</evidence>
<dbReference type="Pfam" id="PF12146">
    <property type="entry name" value="Hydrolase_4"/>
    <property type="match status" value="1"/>
</dbReference>
<protein>
    <submittedName>
        <fullName evidence="4">Alpha/beta fold hydrolase</fullName>
    </submittedName>
</protein>
<name>A0ABY3R402_9BRAD</name>
<dbReference type="Proteomes" id="UP001431010">
    <property type="component" value="Chromosome"/>
</dbReference>
<evidence type="ECO:0000256" key="2">
    <source>
        <dbReference type="SAM" id="SignalP"/>
    </source>
</evidence>
<keyword evidence="5" id="KW-1185">Reference proteome</keyword>
<gene>
    <name evidence="4" type="ORF">LQG66_22350</name>
</gene>
<accession>A0ABY3R402</accession>
<dbReference type="Gene3D" id="3.40.50.1820">
    <property type="entry name" value="alpha/beta hydrolase"/>
    <property type="match status" value="1"/>
</dbReference>
<sequence length="302" mass="31761">MVLLRCVSWLLAFVVLSCADAGAQPFGPTSSEGGPARRQAWLVPSTERGIPAHALLYRPAGDGPFPLALIAHASTQNALRRAQMPQPAYAALASQLVARGYAVLVPERLGHGRTGGPYVEDQGGCADANYETAGRATAAQISRALAFMREQRFIARHGAVVIGHSAGGWGALALTDQPPQFVSAIIVFAPGRGGHADDVPGRVCAEARLRDAISAFGRSARVRVTWLVAANDSYFPPAFSRQLADAFTWAGGRANFSVLPSSGDEGHWLIERDAGVALASDALAHALTVPLAPRSTRLAPDE</sequence>
<proteinExistence type="predicted"/>
<dbReference type="RefSeq" id="WP_231317834.1">
    <property type="nucleotide sequence ID" value="NZ_CP088156.1"/>
</dbReference>
<dbReference type="InterPro" id="IPR022742">
    <property type="entry name" value="Hydrolase_4"/>
</dbReference>
<feature type="signal peptide" evidence="2">
    <location>
        <begin position="1"/>
        <end position="23"/>
    </location>
</feature>
<feature type="domain" description="Serine aminopeptidase S33" evidence="3">
    <location>
        <begin position="88"/>
        <end position="197"/>
    </location>
</feature>
<dbReference type="GO" id="GO:0016787">
    <property type="term" value="F:hydrolase activity"/>
    <property type="evidence" value="ECO:0007669"/>
    <property type="project" value="UniProtKB-KW"/>
</dbReference>
<dbReference type="SUPFAM" id="SSF53474">
    <property type="entry name" value="alpha/beta-Hydrolases"/>
    <property type="match status" value="1"/>
</dbReference>
<dbReference type="PROSITE" id="PS51257">
    <property type="entry name" value="PROKAR_LIPOPROTEIN"/>
    <property type="match status" value="1"/>
</dbReference>